<protein>
    <recommendedName>
        <fullName evidence="5">DUF2681 domain-containing protein</fullName>
    </recommendedName>
</protein>
<keyword evidence="2" id="KW-0472">Membrane</keyword>
<name>A0ABY3X580_9GAMM</name>
<organism evidence="3 4">
    <name type="scientific">Ignatzschineria rhizosphaerae</name>
    <dbReference type="NCBI Taxonomy" id="2923279"/>
    <lineage>
        <taxon>Bacteria</taxon>
        <taxon>Pseudomonadati</taxon>
        <taxon>Pseudomonadota</taxon>
        <taxon>Gammaproteobacteria</taxon>
        <taxon>Cardiobacteriales</taxon>
        <taxon>Ignatzschineriaceae</taxon>
        <taxon>Ignatzschineria</taxon>
    </lineage>
</organism>
<keyword evidence="2" id="KW-1133">Transmembrane helix</keyword>
<evidence type="ECO:0000256" key="2">
    <source>
        <dbReference type="SAM" id="Phobius"/>
    </source>
</evidence>
<feature type="region of interest" description="Disordered" evidence="1">
    <location>
        <begin position="31"/>
        <end position="87"/>
    </location>
</feature>
<accession>A0ABY3X580</accession>
<keyword evidence="2" id="KW-0812">Transmembrane</keyword>
<gene>
    <name evidence="3" type="ORF">MMG00_12165</name>
</gene>
<dbReference type="Proteomes" id="UP000829542">
    <property type="component" value="Chromosome"/>
</dbReference>
<feature type="transmembrane region" description="Helical" evidence="2">
    <location>
        <begin position="6"/>
        <end position="23"/>
    </location>
</feature>
<feature type="compositionally biased region" description="Basic and acidic residues" evidence="1">
    <location>
        <begin position="31"/>
        <end position="64"/>
    </location>
</feature>
<evidence type="ECO:0000256" key="1">
    <source>
        <dbReference type="SAM" id="MobiDB-lite"/>
    </source>
</evidence>
<evidence type="ECO:0008006" key="5">
    <source>
        <dbReference type="Google" id="ProtNLM"/>
    </source>
</evidence>
<evidence type="ECO:0000313" key="4">
    <source>
        <dbReference type="Proteomes" id="UP000829542"/>
    </source>
</evidence>
<keyword evidence="4" id="KW-1185">Reference proteome</keyword>
<evidence type="ECO:0000313" key="3">
    <source>
        <dbReference type="EMBL" id="UNM95940.1"/>
    </source>
</evidence>
<dbReference type="EMBL" id="CP093379">
    <property type="protein sequence ID" value="UNM95940.1"/>
    <property type="molecule type" value="Genomic_DNA"/>
</dbReference>
<proteinExistence type="predicted"/>
<dbReference type="RefSeq" id="WP_242148720.1">
    <property type="nucleotide sequence ID" value="NZ_CP093379.1"/>
</dbReference>
<sequence>MDKFKNILLAIGGLILAFFYALLKSKDRQIEKHKNEAERNKSKAEKEKFKADAEKDTKHTKDRINSASESDIDGLLNKQNALRDERD</sequence>
<reference evidence="3 4" key="1">
    <citation type="submission" date="2022-03" db="EMBL/GenBank/DDBJ databases">
        <title>Ignatzschineria rhizosphaerae HR5S32.</title>
        <authorList>
            <person name="Sun J.Q."/>
            <person name="Feng J.Y."/>
        </authorList>
    </citation>
    <scope>NUCLEOTIDE SEQUENCE [LARGE SCALE GENOMIC DNA]</scope>
    <source>
        <strain evidence="3 4">HR5S32</strain>
    </source>
</reference>